<comment type="caution">
    <text evidence="1">The sequence shown here is derived from an EMBL/GenBank/DDBJ whole genome shotgun (WGS) entry which is preliminary data.</text>
</comment>
<dbReference type="PANTHER" id="PTHR31025:SF27">
    <property type="entry name" value="SI:CH211-193K19.2-RELATED"/>
    <property type="match status" value="1"/>
</dbReference>
<dbReference type="PANTHER" id="PTHR31025">
    <property type="entry name" value="SI:CH211-196P9.1-RELATED"/>
    <property type="match status" value="1"/>
</dbReference>
<dbReference type="EMBL" id="JAOPHQ010001425">
    <property type="protein sequence ID" value="KAK0151007.1"/>
    <property type="molecule type" value="Genomic_DNA"/>
</dbReference>
<name>A0AA47N3K6_MERPO</name>
<keyword evidence="2" id="KW-1185">Reference proteome</keyword>
<organism evidence="1 2">
    <name type="scientific">Merluccius polli</name>
    <name type="common">Benguela hake</name>
    <name type="synonym">Merluccius cadenati</name>
    <dbReference type="NCBI Taxonomy" id="89951"/>
    <lineage>
        <taxon>Eukaryota</taxon>
        <taxon>Metazoa</taxon>
        <taxon>Chordata</taxon>
        <taxon>Craniata</taxon>
        <taxon>Vertebrata</taxon>
        <taxon>Euteleostomi</taxon>
        <taxon>Actinopterygii</taxon>
        <taxon>Neopterygii</taxon>
        <taxon>Teleostei</taxon>
        <taxon>Neoteleostei</taxon>
        <taxon>Acanthomorphata</taxon>
        <taxon>Zeiogadaria</taxon>
        <taxon>Gadariae</taxon>
        <taxon>Gadiformes</taxon>
        <taxon>Gadoidei</taxon>
        <taxon>Merlucciidae</taxon>
        <taxon>Merluccius</taxon>
    </lineage>
</organism>
<gene>
    <name evidence="1" type="ORF">N1851_007883</name>
</gene>
<proteinExistence type="predicted"/>
<protein>
    <submittedName>
        <fullName evidence="1">Uncharacterized protein</fullName>
    </submittedName>
</protein>
<evidence type="ECO:0000313" key="1">
    <source>
        <dbReference type="EMBL" id="KAK0151007.1"/>
    </source>
</evidence>
<dbReference type="Proteomes" id="UP001174136">
    <property type="component" value="Unassembled WGS sequence"/>
</dbReference>
<sequence length="241" mass="26617">MCPSDILWSRNRVVGAGQTFAPAGSLSVVVGNFFACASSDDAFTWGKRSSEEHIRISKEFHRVTSKDLLGTFNASLDKFGPGLLKIYRSKKGAFGQEMEDLLDQLDDQTSDIVSHRKTAALRGLPIYLREDATTFFLKCLDTDILAPVVQGASVAILSVLHDEADNTVRDQAVVLEGDIVLHNIPNLSTAMAYLFGLLYALNIDYPKQMRYSFEAIQTIFFSLGGSRCSQRTRSLKAKLVL</sequence>
<reference evidence="1" key="1">
    <citation type="journal article" date="2023" name="Front. Mar. Sci.">
        <title>A new Merluccius polli reference genome to investigate the effects of global change in West African waters.</title>
        <authorList>
            <person name="Mateo J.L."/>
            <person name="Blanco-Fernandez C."/>
            <person name="Garcia-Vazquez E."/>
            <person name="Machado-Schiaffino G."/>
        </authorList>
    </citation>
    <scope>NUCLEOTIDE SEQUENCE</scope>
    <source>
        <strain evidence="1">C29</strain>
        <tissue evidence="1">Fin</tissue>
    </source>
</reference>
<accession>A0AA47N3K6</accession>
<evidence type="ECO:0000313" key="2">
    <source>
        <dbReference type="Proteomes" id="UP001174136"/>
    </source>
</evidence>
<dbReference type="AlphaFoldDB" id="A0AA47N3K6"/>